<protein>
    <submittedName>
        <fullName evidence="3">Peptidase A1 domain-containing protein</fullName>
    </submittedName>
</protein>
<organism evidence="3">
    <name type="scientific">Thelazia callipaeda</name>
    <name type="common">Oriental eyeworm</name>
    <name type="synonym">Parasitic nematode</name>
    <dbReference type="NCBI Taxonomy" id="103827"/>
    <lineage>
        <taxon>Eukaryota</taxon>
        <taxon>Metazoa</taxon>
        <taxon>Ecdysozoa</taxon>
        <taxon>Nematoda</taxon>
        <taxon>Chromadorea</taxon>
        <taxon>Rhabditida</taxon>
        <taxon>Spirurina</taxon>
        <taxon>Spiruromorpha</taxon>
        <taxon>Thelazioidea</taxon>
        <taxon>Thelaziidae</taxon>
        <taxon>Thelazia</taxon>
    </lineage>
</organism>
<proteinExistence type="predicted"/>
<evidence type="ECO:0000313" key="1">
    <source>
        <dbReference type="EMBL" id="VDM99745.1"/>
    </source>
</evidence>
<gene>
    <name evidence="1" type="ORF">TCLT_LOCUS3329</name>
</gene>
<reference evidence="1 2" key="2">
    <citation type="submission" date="2018-11" db="EMBL/GenBank/DDBJ databases">
        <authorList>
            <consortium name="Pathogen Informatics"/>
        </authorList>
    </citation>
    <scope>NUCLEOTIDE SEQUENCE [LARGE SCALE GENOMIC DNA]</scope>
</reference>
<accession>A0A0N5CSX8</accession>
<evidence type="ECO:0000313" key="3">
    <source>
        <dbReference type="WBParaSite" id="TCLT_0000333501-mRNA-1"/>
    </source>
</evidence>
<evidence type="ECO:0000313" key="2">
    <source>
        <dbReference type="Proteomes" id="UP000276776"/>
    </source>
</evidence>
<keyword evidence="2" id="KW-1185">Reference proteome</keyword>
<name>A0A0N5CSX8_THECL</name>
<sequence>MTGCDSGFGYSSLAGYFTKNIGKNLDFHDSARSTAMMKSGTATTMWVQSVGGNICLRVGCLLKCWADLYFHRLFDHLVNLL</sequence>
<dbReference type="EMBL" id="UYYF01001296">
    <property type="protein sequence ID" value="VDM99745.1"/>
    <property type="molecule type" value="Genomic_DNA"/>
</dbReference>
<dbReference type="Proteomes" id="UP000276776">
    <property type="component" value="Unassembled WGS sequence"/>
</dbReference>
<reference evidence="3" key="1">
    <citation type="submission" date="2017-02" db="UniProtKB">
        <authorList>
            <consortium name="WormBaseParasite"/>
        </authorList>
    </citation>
    <scope>IDENTIFICATION</scope>
</reference>
<dbReference type="AlphaFoldDB" id="A0A0N5CSX8"/>
<dbReference type="WBParaSite" id="TCLT_0000333501-mRNA-1">
    <property type="protein sequence ID" value="TCLT_0000333501-mRNA-1"/>
    <property type="gene ID" value="TCLT_0000333501"/>
</dbReference>